<dbReference type="AlphaFoldDB" id="A0AAW5MKE7"/>
<dbReference type="EMBL" id="JANLFC010000080">
    <property type="protein sequence ID" value="MCR4450751.1"/>
    <property type="molecule type" value="Genomic_DNA"/>
</dbReference>
<dbReference type="Proteomes" id="UP001204061">
    <property type="component" value="Unassembled WGS sequence"/>
</dbReference>
<comment type="caution">
    <text evidence="1">The sequence shown here is derived from an EMBL/GenBank/DDBJ whole genome shotgun (WGS) entry which is preliminary data.</text>
</comment>
<sequence>MENTVATQSAAPVLANERGQANMLSLMMNVDFMAIIDKMAAMMASGKATVPQHLRGNQADCFAICLQAVQWGMNPFPVAQKTHLVNGTLGYEAQLVNAVVVNSGVIKGRFDYEFFGPWERVIGKFKEVQSKDPDKKGAVYRVPDWNFADEKGCGVKVIAALANGQVREVELLLQQARTRNSTLWADDPKQQLAYLGVKRWARLYTPDVILGVYSVDELEEREINPDFTPTGPDGGNKSATENLAERAAAKRAQQQAEANKGTVIEGQAESVIEQPHSEPEPVVPDVDPEIADQLADALLKLDIAESATELRSALSVITEMGDKLNKEQKAQANEIYRTNIARLGLDKKRAA</sequence>
<dbReference type="Pfam" id="PF03837">
    <property type="entry name" value="RecT"/>
    <property type="match status" value="1"/>
</dbReference>
<proteinExistence type="predicted"/>
<protein>
    <submittedName>
        <fullName evidence="1">Recombinase RecT</fullName>
    </submittedName>
</protein>
<dbReference type="InterPro" id="IPR018330">
    <property type="entry name" value="RecT_fam"/>
</dbReference>
<name>A0AAW5MKE7_AERVE</name>
<accession>A0AAW5MKE7</accession>
<gene>
    <name evidence="1" type="ORF">NS965_20410</name>
</gene>
<evidence type="ECO:0000313" key="1">
    <source>
        <dbReference type="EMBL" id="MCR4450751.1"/>
    </source>
</evidence>
<organism evidence="1 2">
    <name type="scientific">Aeromonas veronii</name>
    <dbReference type="NCBI Taxonomy" id="654"/>
    <lineage>
        <taxon>Bacteria</taxon>
        <taxon>Pseudomonadati</taxon>
        <taxon>Pseudomonadota</taxon>
        <taxon>Gammaproteobacteria</taxon>
        <taxon>Aeromonadales</taxon>
        <taxon>Aeromonadaceae</taxon>
        <taxon>Aeromonas</taxon>
    </lineage>
</organism>
<dbReference type="GO" id="GO:0006259">
    <property type="term" value="P:DNA metabolic process"/>
    <property type="evidence" value="ECO:0007669"/>
    <property type="project" value="InterPro"/>
</dbReference>
<evidence type="ECO:0000313" key="2">
    <source>
        <dbReference type="Proteomes" id="UP001204061"/>
    </source>
</evidence>
<dbReference type="GO" id="GO:0003677">
    <property type="term" value="F:DNA binding"/>
    <property type="evidence" value="ECO:0007669"/>
    <property type="project" value="InterPro"/>
</dbReference>
<reference evidence="1" key="1">
    <citation type="submission" date="2022-08" db="EMBL/GenBank/DDBJ databases">
        <title>A global survey of hypervirulent Aeromonas hydrophila identified this emerging pathogen in farmed fish in the lower Mekong River basin.</title>
        <authorList>
            <person name="Xu T."/>
            <person name="Rasmussen-Ivey C.R."/>
            <person name="Moen F.S."/>
            <person name="Fernandez Bravo A."/>
            <person name="Lamy B."/>
            <person name="Beaz-Hidalgo R."/>
            <person name="Khan C.D."/>
            <person name="Castro Escarpulli G."/>
            <person name="Yasin I.S.M."/>
            <person name="Figueras M.J."/>
            <person name="Azzam Sayuti M."/>
            <person name="Karim M.M."/>
            <person name="Alam K.M."/>
            <person name="Le T.T.T."/>
            <person name="Thao N.H.P."/>
            <person name="Addo S."/>
            <person name="Duodu S."/>
            <person name="Ali S."/>
            <person name="Mey S."/>
            <person name="Somony T."/>
            <person name="Liles M.R."/>
        </authorList>
    </citation>
    <scope>NUCLEOTIDE SEQUENCE</scope>
    <source>
        <strain evidence="1">0.14</strain>
    </source>
</reference>